<dbReference type="InterPro" id="IPR019257">
    <property type="entry name" value="MeTrfase_dom"/>
</dbReference>
<gene>
    <name evidence="4" type="primary">egtD</name>
    <name evidence="4" type="ORF">IQ266_05750</name>
</gene>
<reference evidence="4" key="1">
    <citation type="submission" date="2020-10" db="EMBL/GenBank/DDBJ databases">
        <authorList>
            <person name="Castelo-Branco R."/>
            <person name="Eusebio N."/>
            <person name="Adriana R."/>
            <person name="Vieira A."/>
            <person name="Brugerolle De Fraissinette N."/>
            <person name="Rezende De Castro R."/>
            <person name="Schneider M.P."/>
            <person name="Vasconcelos V."/>
            <person name="Leao P.N."/>
        </authorList>
    </citation>
    <scope>NUCLEOTIDE SEQUENCE</scope>
    <source>
        <strain evidence="4">LEGE 11480</strain>
    </source>
</reference>
<dbReference type="InterPro" id="IPR035094">
    <property type="entry name" value="EgtD"/>
</dbReference>
<proteinExistence type="predicted"/>
<dbReference type="PANTHER" id="PTHR43397:SF1">
    <property type="entry name" value="ERGOTHIONEINE BIOSYNTHESIS PROTEIN 1"/>
    <property type="match status" value="1"/>
</dbReference>
<dbReference type="Pfam" id="PF10017">
    <property type="entry name" value="Methyltransf_33"/>
    <property type="match status" value="1"/>
</dbReference>
<accession>A0A928VNK0</accession>
<evidence type="ECO:0000256" key="1">
    <source>
        <dbReference type="ARBA" id="ARBA00022603"/>
    </source>
</evidence>
<dbReference type="EMBL" id="JADEXQ010000013">
    <property type="protein sequence ID" value="MBE9029264.1"/>
    <property type="molecule type" value="Genomic_DNA"/>
</dbReference>
<dbReference type="SUPFAM" id="SSF53335">
    <property type="entry name" value="S-adenosyl-L-methionine-dependent methyltransferases"/>
    <property type="match status" value="1"/>
</dbReference>
<evidence type="ECO:0000313" key="5">
    <source>
        <dbReference type="Proteomes" id="UP000625316"/>
    </source>
</evidence>
<dbReference type="Gene3D" id="3.40.50.150">
    <property type="entry name" value="Vaccinia Virus protein VP39"/>
    <property type="match status" value="1"/>
</dbReference>
<evidence type="ECO:0000313" key="4">
    <source>
        <dbReference type="EMBL" id="MBE9029264.1"/>
    </source>
</evidence>
<dbReference type="Proteomes" id="UP000625316">
    <property type="component" value="Unassembled WGS sequence"/>
</dbReference>
<dbReference type="InterPro" id="IPR017804">
    <property type="entry name" value="MeTrfase_EgtD-like"/>
</dbReference>
<comment type="caution">
    <text evidence="4">The sequence shown here is derived from an EMBL/GenBank/DDBJ whole genome shotgun (WGS) entry which is preliminary data.</text>
</comment>
<protein>
    <submittedName>
        <fullName evidence="4">L-histidine N(Alpha)-methyltransferase</fullName>
        <ecNumber evidence="4">2.1.1.44</ecNumber>
    </submittedName>
</protein>
<keyword evidence="5" id="KW-1185">Reference proteome</keyword>
<dbReference type="InterPro" id="IPR029063">
    <property type="entry name" value="SAM-dependent_MTases_sf"/>
</dbReference>
<dbReference type="InterPro" id="IPR051128">
    <property type="entry name" value="EgtD_Methyltrsf_superfamily"/>
</dbReference>
<evidence type="ECO:0000256" key="2">
    <source>
        <dbReference type="ARBA" id="ARBA00022679"/>
    </source>
</evidence>
<organism evidence="4 5">
    <name type="scientific">Romeriopsis navalis LEGE 11480</name>
    <dbReference type="NCBI Taxonomy" id="2777977"/>
    <lineage>
        <taxon>Bacteria</taxon>
        <taxon>Bacillati</taxon>
        <taxon>Cyanobacteriota</taxon>
        <taxon>Cyanophyceae</taxon>
        <taxon>Leptolyngbyales</taxon>
        <taxon>Leptolyngbyaceae</taxon>
        <taxon>Romeriopsis</taxon>
        <taxon>Romeriopsis navalis</taxon>
    </lineage>
</organism>
<dbReference type="RefSeq" id="WP_264324084.1">
    <property type="nucleotide sequence ID" value="NZ_JADEXQ010000013.1"/>
</dbReference>
<dbReference type="EC" id="2.1.1.44" evidence="4"/>
<keyword evidence="2 4" id="KW-0808">Transferase</keyword>
<sequence length="348" mass="39030">MVSSSESIASTTTADNRLQLDDLLGPAALSHQPQSPQRELYQGLTQTPKTIPAQYFYDERGSQLFEQICDLPEYYLTRTETSIFRTCADELAQITGPCEIIELGSGSSTKTRLLLDAYQRLNQKHQIADLKYSPIDVSPSILKLSAKQLLQDYSDLQIQGRVSTYDLALAQLAATPTTTKRLIGFIGSSLGNFTPAGCDRLLAQVSAALQPGDFFLLGIDLRKDPAILEAAYDDAQGVTAAFNLNMLQHLNNRFEANFDLTQFEHVALYNQTTHQIEMHLRSRQPQTIRLKAINLTIELAADETILSEISRKFDPAELQIQLQNQQLHVQRIWTDPQNWFGVMLAQKQ</sequence>
<dbReference type="AlphaFoldDB" id="A0A928VNK0"/>
<dbReference type="GO" id="GO:0032259">
    <property type="term" value="P:methylation"/>
    <property type="evidence" value="ECO:0007669"/>
    <property type="project" value="UniProtKB-KW"/>
</dbReference>
<dbReference type="GO" id="GO:0052706">
    <property type="term" value="F:L-histidine N(alpha)-methyltransferase activity"/>
    <property type="evidence" value="ECO:0007669"/>
    <property type="project" value="UniProtKB-EC"/>
</dbReference>
<dbReference type="PANTHER" id="PTHR43397">
    <property type="entry name" value="ERGOTHIONEINE BIOSYNTHESIS PROTEIN 1"/>
    <property type="match status" value="1"/>
</dbReference>
<evidence type="ECO:0000259" key="3">
    <source>
        <dbReference type="Pfam" id="PF10017"/>
    </source>
</evidence>
<keyword evidence="1 4" id="KW-0489">Methyltransferase</keyword>
<name>A0A928VNK0_9CYAN</name>
<dbReference type="PIRSF" id="PIRSF018005">
    <property type="entry name" value="UCP018005"/>
    <property type="match status" value="1"/>
</dbReference>
<dbReference type="NCBIfam" id="TIGR03438">
    <property type="entry name" value="egtD_ergothio"/>
    <property type="match status" value="1"/>
</dbReference>
<feature type="domain" description="Histidine-specific methyltransferase SAM-dependent" evidence="3">
    <location>
        <begin position="38"/>
        <end position="346"/>
    </location>
</feature>